<dbReference type="Gene3D" id="3.80.10.10">
    <property type="entry name" value="Ribonuclease Inhibitor"/>
    <property type="match status" value="2"/>
</dbReference>
<dbReference type="InterPro" id="IPR036047">
    <property type="entry name" value="F-box-like_dom_sf"/>
</dbReference>
<protein>
    <recommendedName>
        <fullName evidence="1">F-box domain-containing protein</fullName>
    </recommendedName>
</protein>
<accession>A0A1Y2EYW9</accession>
<dbReference type="Proteomes" id="UP000193920">
    <property type="component" value="Unassembled WGS sequence"/>
</dbReference>
<organism evidence="2 3">
    <name type="scientific">Neocallimastix californiae</name>
    <dbReference type="NCBI Taxonomy" id="1754190"/>
    <lineage>
        <taxon>Eukaryota</taxon>
        <taxon>Fungi</taxon>
        <taxon>Fungi incertae sedis</taxon>
        <taxon>Chytridiomycota</taxon>
        <taxon>Chytridiomycota incertae sedis</taxon>
        <taxon>Neocallimastigomycetes</taxon>
        <taxon>Neocallimastigales</taxon>
        <taxon>Neocallimastigaceae</taxon>
        <taxon>Neocallimastix</taxon>
    </lineage>
</organism>
<dbReference type="InterPro" id="IPR032675">
    <property type="entry name" value="LRR_dom_sf"/>
</dbReference>
<dbReference type="STRING" id="1754190.A0A1Y2EYW9"/>
<dbReference type="Gene3D" id="1.20.1280.50">
    <property type="match status" value="1"/>
</dbReference>
<keyword evidence="3" id="KW-1185">Reference proteome</keyword>
<dbReference type="InterPro" id="IPR001810">
    <property type="entry name" value="F-box_dom"/>
</dbReference>
<evidence type="ECO:0000313" key="2">
    <source>
        <dbReference type="EMBL" id="ORY76831.1"/>
    </source>
</evidence>
<dbReference type="SUPFAM" id="SSF52047">
    <property type="entry name" value="RNI-like"/>
    <property type="match status" value="1"/>
</dbReference>
<dbReference type="PANTHER" id="PTHR16134">
    <property type="entry name" value="F-BOX/TPR REPEAT PROTEIN POF3"/>
    <property type="match status" value="1"/>
</dbReference>
<evidence type="ECO:0000313" key="3">
    <source>
        <dbReference type="Proteomes" id="UP000193920"/>
    </source>
</evidence>
<dbReference type="AlphaFoldDB" id="A0A1Y2EYW9"/>
<sequence length="587" mass="68100">MSYQYENLLSEAKKILNDSRIIIDSIINKRIQSSDSSLVNHIDNIDRILNNISYYDEVRHTKKRKKLQNANDNEANSSLNNNISNFNWKVQKKISKINSLPDEVLIKIFKYVNYYNELSDCVLVCKKWKLLGTPILYETPAIYSLDSWTKLKCAIDFSSKPIKQYLGSLIKNLNFIRLETNNTRSVESLVIYLAKLCPNVETINLSSITLDGAAIRRIIDKFPKLEFIDISINLLTEKIINKTLAPHIHKIKSLHIENDLLSNQDLISDEEFKAFTVKAKQLEEIQFDFFMSHLTVEGFNDAIDQIPNLTSVGIVTEDSLNFDDELMFSVKFINDYIVNHGEKLTKLFFGGSTILENTLNLVAENCPNLETFGIELPSRFATLDQNEEEVNHDIPLCYNAFLKIASKCVKIKYLEIDRLRSEEVDTSYCDRVMNEFLINCKDLSVLLIRESTLSPTVLETLNEYCKEKLEILEISTVDHFVNFENFPDVMQQVINNCKKLRILSLPAEDNTEYNLPEDLCLYEETSELLSVWNIKKQLPYYRYYANMNSQIDIDELNETNEDIENTQAIKYIYLYNTQSIDKVYMNI</sequence>
<proteinExistence type="predicted"/>
<dbReference type="Pfam" id="PF12937">
    <property type="entry name" value="F-box-like"/>
    <property type="match status" value="1"/>
</dbReference>
<reference evidence="2 3" key="1">
    <citation type="submission" date="2016-08" db="EMBL/GenBank/DDBJ databases">
        <title>A Parts List for Fungal Cellulosomes Revealed by Comparative Genomics.</title>
        <authorList>
            <consortium name="DOE Joint Genome Institute"/>
            <person name="Haitjema C.H."/>
            <person name="Gilmore S.P."/>
            <person name="Henske J.K."/>
            <person name="Solomon K.V."/>
            <person name="De Groot R."/>
            <person name="Kuo A."/>
            <person name="Mondo S.J."/>
            <person name="Salamov A.A."/>
            <person name="Labutti K."/>
            <person name="Zhao Z."/>
            <person name="Chiniquy J."/>
            <person name="Barry K."/>
            <person name="Brewer H.M."/>
            <person name="Purvine S.O."/>
            <person name="Wright A.T."/>
            <person name="Boxma B."/>
            <person name="Van Alen T."/>
            <person name="Hackstein J.H."/>
            <person name="Baker S.E."/>
            <person name="Grigoriev I.V."/>
            <person name="O'Malley M.A."/>
        </authorList>
    </citation>
    <scope>NUCLEOTIDE SEQUENCE [LARGE SCALE GENOMIC DNA]</scope>
    <source>
        <strain evidence="2 3">G1</strain>
    </source>
</reference>
<dbReference type="PANTHER" id="PTHR16134:SF119">
    <property type="entry name" value="AT02038P-RELATED"/>
    <property type="match status" value="1"/>
</dbReference>
<dbReference type="OrthoDB" id="10257471at2759"/>
<dbReference type="SUPFAM" id="SSF81383">
    <property type="entry name" value="F-box domain"/>
    <property type="match status" value="1"/>
</dbReference>
<dbReference type="PROSITE" id="PS50181">
    <property type="entry name" value="FBOX"/>
    <property type="match status" value="1"/>
</dbReference>
<dbReference type="EMBL" id="MCOG01000021">
    <property type="protein sequence ID" value="ORY76831.1"/>
    <property type="molecule type" value="Genomic_DNA"/>
</dbReference>
<name>A0A1Y2EYW9_9FUNG</name>
<gene>
    <name evidence="2" type="ORF">LY90DRAFT_665550</name>
</gene>
<evidence type="ECO:0000259" key="1">
    <source>
        <dbReference type="PROSITE" id="PS50181"/>
    </source>
</evidence>
<comment type="caution">
    <text evidence="2">The sequence shown here is derived from an EMBL/GenBank/DDBJ whole genome shotgun (WGS) entry which is preliminary data.</text>
</comment>
<feature type="domain" description="F-box" evidence="1">
    <location>
        <begin position="94"/>
        <end position="151"/>
    </location>
</feature>